<dbReference type="Proteomes" id="UP001156690">
    <property type="component" value="Unassembled WGS sequence"/>
</dbReference>
<dbReference type="InterPro" id="IPR036388">
    <property type="entry name" value="WH-like_DNA-bd_sf"/>
</dbReference>
<dbReference type="InterPro" id="IPR053925">
    <property type="entry name" value="RecX_HTH_3rd"/>
</dbReference>
<dbReference type="PANTHER" id="PTHR33602">
    <property type="entry name" value="REGULATORY PROTEIN RECX FAMILY PROTEIN"/>
    <property type="match status" value="1"/>
</dbReference>
<dbReference type="Pfam" id="PF21981">
    <property type="entry name" value="RecX_HTH3"/>
    <property type="match status" value="1"/>
</dbReference>
<evidence type="ECO:0000256" key="3">
    <source>
        <dbReference type="ARBA" id="ARBA00018111"/>
    </source>
</evidence>
<organism evidence="6 7">
    <name type="scientific">Vibrio penaeicida</name>
    <dbReference type="NCBI Taxonomy" id="104609"/>
    <lineage>
        <taxon>Bacteria</taxon>
        <taxon>Pseudomonadati</taxon>
        <taxon>Pseudomonadota</taxon>
        <taxon>Gammaproteobacteria</taxon>
        <taxon>Vibrionales</taxon>
        <taxon>Vibrionaceae</taxon>
        <taxon>Vibrio</taxon>
    </lineage>
</organism>
<dbReference type="GO" id="GO:0006282">
    <property type="term" value="P:regulation of DNA repair"/>
    <property type="evidence" value="ECO:0007669"/>
    <property type="project" value="InterPro"/>
</dbReference>
<feature type="domain" description="RecX third three-helical" evidence="5">
    <location>
        <begin position="230"/>
        <end position="267"/>
    </location>
</feature>
<sequence>MMKEQFTVRQAKNQESVFKSALWHLESKGYFLTIAELKVKLARKTDNEEWIDNTIEKLLDLVIIKSDEQFAIEYIERSFFADYGSLKISKILKKKMIPDEVISSSLSSVILEKSINEQSIINAYLNSYYHEFGITKEKLIRNIVKRGFSSKQAEEAIKQHPKAHTLKTDRQVKAEKTDVRKELIKYCRKGKGLRWIRMELRSKGVNVDNIDSVAYSMAQSGEIDFYLSCEKALDKKSFDLSDYKEKNKAYAYLSGRGFNTDEIKEALDNQFSSN</sequence>
<evidence type="ECO:0000259" key="5">
    <source>
        <dbReference type="Pfam" id="PF21981"/>
    </source>
</evidence>
<dbReference type="AlphaFoldDB" id="A0AAV5NLS2"/>
<dbReference type="EMBL" id="BSNX01000003">
    <property type="protein sequence ID" value="GLQ70982.1"/>
    <property type="molecule type" value="Genomic_DNA"/>
</dbReference>
<keyword evidence="7" id="KW-1185">Reference proteome</keyword>
<comment type="caution">
    <text evidence="6">The sequence shown here is derived from an EMBL/GenBank/DDBJ whole genome shotgun (WGS) entry which is preliminary data.</text>
</comment>
<gene>
    <name evidence="6" type="ORF">GCM10007932_03420</name>
</gene>
<protein>
    <recommendedName>
        <fullName evidence="3">Regulatory protein RecX</fullName>
    </recommendedName>
</protein>
<evidence type="ECO:0000256" key="2">
    <source>
        <dbReference type="ARBA" id="ARBA00009695"/>
    </source>
</evidence>
<dbReference type="RefSeq" id="WP_126606572.1">
    <property type="nucleotide sequence ID" value="NZ_AP025146.1"/>
</dbReference>
<name>A0AAV5NLS2_9VIBR</name>
<evidence type="ECO:0000256" key="1">
    <source>
        <dbReference type="ARBA" id="ARBA00004496"/>
    </source>
</evidence>
<evidence type="ECO:0000256" key="4">
    <source>
        <dbReference type="ARBA" id="ARBA00022490"/>
    </source>
</evidence>
<evidence type="ECO:0000313" key="7">
    <source>
        <dbReference type="Proteomes" id="UP001156690"/>
    </source>
</evidence>
<dbReference type="GO" id="GO:0005737">
    <property type="term" value="C:cytoplasm"/>
    <property type="evidence" value="ECO:0007669"/>
    <property type="project" value="UniProtKB-SubCell"/>
</dbReference>
<evidence type="ECO:0000313" key="6">
    <source>
        <dbReference type="EMBL" id="GLQ70982.1"/>
    </source>
</evidence>
<keyword evidence="4" id="KW-0963">Cytoplasm</keyword>
<comment type="subcellular location">
    <subcellularLocation>
        <location evidence="1">Cytoplasm</location>
    </subcellularLocation>
</comment>
<reference evidence="7" key="1">
    <citation type="journal article" date="2019" name="Int. J. Syst. Evol. Microbiol.">
        <title>The Global Catalogue of Microorganisms (GCM) 10K type strain sequencing project: providing services to taxonomists for standard genome sequencing and annotation.</title>
        <authorList>
            <consortium name="The Broad Institute Genomics Platform"/>
            <consortium name="The Broad Institute Genome Sequencing Center for Infectious Disease"/>
            <person name="Wu L."/>
            <person name="Ma J."/>
        </authorList>
    </citation>
    <scope>NUCLEOTIDE SEQUENCE [LARGE SCALE GENOMIC DNA]</scope>
    <source>
        <strain evidence="7">NBRC 15640</strain>
    </source>
</reference>
<accession>A0AAV5NLS2</accession>
<dbReference type="InterPro" id="IPR003783">
    <property type="entry name" value="Regulatory_RecX"/>
</dbReference>
<dbReference type="Gene3D" id="1.10.10.10">
    <property type="entry name" value="Winged helix-like DNA-binding domain superfamily/Winged helix DNA-binding domain"/>
    <property type="match status" value="1"/>
</dbReference>
<dbReference type="PANTHER" id="PTHR33602:SF1">
    <property type="entry name" value="REGULATORY PROTEIN RECX FAMILY PROTEIN"/>
    <property type="match status" value="1"/>
</dbReference>
<proteinExistence type="inferred from homology"/>
<comment type="similarity">
    <text evidence="2">Belongs to the RecX family.</text>
</comment>